<gene>
    <name evidence="3" type="ORF">HZF10_13090</name>
</gene>
<dbReference type="InterPro" id="IPR026444">
    <property type="entry name" value="Secre_tail"/>
</dbReference>
<name>A0A7Y8Y3I7_9FLAO</name>
<evidence type="ECO:0000256" key="1">
    <source>
        <dbReference type="ARBA" id="ARBA00022729"/>
    </source>
</evidence>
<reference evidence="3 4" key="1">
    <citation type="submission" date="2020-07" db="EMBL/GenBank/DDBJ databases">
        <authorList>
            <person name="Sun Q."/>
        </authorList>
    </citation>
    <scope>NUCLEOTIDE SEQUENCE [LARGE SCALE GENOMIC DNA]</scope>
    <source>
        <strain evidence="3 4">MAH-1</strain>
    </source>
</reference>
<evidence type="ECO:0000256" key="2">
    <source>
        <dbReference type="SAM" id="SignalP"/>
    </source>
</evidence>
<dbReference type="NCBIfam" id="TIGR04183">
    <property type="entry name" value="Por_Secre_tail"/>
    <property type="match status" value="1"/>
</dbReference>
<dbReference type="Proteomes" id="UP000535020">
    <property type="component" value="Unassembled WGS sequence"/>
</dbReference>
<feature type="chain" id="PRO_5030683091" evidence="2">
    <location>
        <begin position="19"/>
        <end position="606"/>
    </location>
</feature>
<dbReference type="EMBL" id="JACBJI010000005">
    <property type="protein sequence ID" value="NYA71861.1"/>
    <property type="molecule type" value="Genomic_DNA"/>
</dbReference>
<keyword evidence="1 2" id="KW-0732">Signal</keyword>
<keyword evidence="4" id="KW-1185">Reference proteome</keyword>
<accession>A0A7Y8Y3I7</accession>
<evidence type="ECO:0000313" key="4">
    <source>
        <dbReference type="Proteomes" id="UP000535020"/>
    </source>
</evidence>
<protein>
    <submittedName>
        <fullName evidence="3">T9SS type A sorting domain-containing protein</fullName>
    </submittedName>
</protein>
<dbReference type="RefSeq" id="WP_176006669.1">
    <property type="nucleotide sequence ID" value="NZ_JABWMI010000014.1"/>
</dbReference>
<dbReference type="AlphaFoldDB" id="A0A7Y8Y3I7"/>
<evidence type="ECO:0000313" key="3">
    <source>
        <dbReference type="EMBL" id="NYA71861.1"/>
    </source>
</evidence>
<sequence>MKKTITFLVMLLSAGSFAQLYVSPNSYVYANDQLVFVKQDVNLQNSGNLYLRNGSQLLQGVSGTSTNSGAGKLSVFQEGTVDNFEYNYWCSPVGNASATSGNENFGITMLNQPTGLITSNAATILPMNNLNGQSNPLSISPYWIYKFITSNNYSQWVAVNSASTLAAGQGFTMKGTAGSDATTVQGVQNNPGANQRYDFRGKPNDGDINISVALDQWTLTGNPYPSAINLSQFLTNATNSTGIAYFWEQDKTLNTHVLVGYSGGYGAYSPVTMMGPGIYTPAVFYNYDISGTLIPGSTGTGGNYTRYFSPVGQGFMIVGNGAGPTVTMKNEYRVFQKEDPTLSTFERPASLNSVSTVGYPNLPEIPNVAGFDYTTVSTAPVPQIRFSAKVGHGIRSLVAAFDPAATDGPDHAMDAQSGDANAIDMYFAMDNREYLISVIDFNINKTLPLGLRNNVQTTFQITMNEMINFDGAQHVYVHDKLNETYFEITNAVYEVTMPAGTNTDRFELTFTDSALSTPHLDADSFSIVQNNPKQELNISNPNHYEIKNVMLYDMAGRLIFEKAKLGALGEYSFSTDGLSEAVYIVKIITADNRDIGQKISVYRTNN</sequence>
<comment type="caution">
    <text evidence="3">The sequence shown here is derived from an EMBL/GenBank/DDBJ whole genome shotgun (WGS) entry which is preliminary data.</text>
</comment>
<proteinExistence type="predicted"/>
<feature type="signal peptide" evidence="2">
    <location>
        <begin position="1"/>
        <end position="18"/>
    </location>
</feature>
<organism evidence="3 4">
    <name type="scientific">Flavobacterium agri</name>
    <dbReference type="NCBI Taxonomy" id="2743471"/>
    <lineage>
        <taxon>Bacteria</taxon>
        <taxon>Pseudomonadati</taxon>
        <taxon>Bacteroidota</taxon>
        <taxon>Flavobacteriia</taxon>
        <taxon>Flavobacteriales</taxon>
        <taxon>Flavobacteriaceae</taxon>
        <taxon>Flavobacterium</taxon>
    </lineage>
</organism>